<feature type="compositionally biased region" description="Low complexity" evidence="1">
    <location>
        <begin position="244"/>
        <end position="254"/>
    </location>
</feature>
<dbReference type="EMBL" id="GL832960">
    <property type="protein sequence ID" value="EGD81982.1"/>
    <property type="molecule type" value="Genomic_DNA"/>
</dbReference>
<dbReference type="InterPro" id="IPR035979">
    <property type="entry name" value="RBD_domain_sf"/>
</dbReference>
<feature type="compositionally biased region" description="Acidic residues" evidence="1">
    <location>
        <begin position="2276"/>
        <end position="2296"/>
    </location>
</feature>
<reference evidence="3" key="1">
    <citation type="submission" date="2009-08" db="EMBL/GenBank/DDBJ databases">
        <title>Annotation of Salpingoeca rosetta.</title>
        <authorList>
            <consortium name="The Broad Institute Genome Sequencing Platform"/>
            <person name="Russ C."/>
            <person name="Cuomo C."/>
            <person name="Burger G."/>
            <person name="Gray M.W."/>
            <person name="Holland P.W.H."/>
            <person name="King N."/>
            <person name="Lang F.B.F."/>
            <person name="Roger A.J."/>
            <person name="Ruiz-Trillo I."/>
            <person name="Young S.K."/>
            <person name="Zeng Q."/>
            <person name="Gargeya S."/>
            <person name="Alvarado L."/>
            <person name="Berlin A."/>
            <person name="Chapman S.B."/>
            <person name="Chen Z."/>
            <person name="Freedman E."/>
            <person name="Gellesch M."/>
            <person name="Goldberg J."/>
            <person name="Griggs A."/>
            <person name="Gujja S."/>
            <person name="Heilman E."/>
            <person name="Heiman D."/>
            <person name="Howarth C."/>
            <person name="Mehta T."/>
            <person name="Neiman D."/>
            <person name="Pearson M."/>
            <person name="Roberts A."/>
            <person name="Saif S."/>
            <person name="Shea T."/>
            <person name="Shenoy N."/>
            <person name="Sisk P."/>
            <person name="Stolte C."/>
            <person name="Sykes S."/>
            <person name="White J."/>
            <person name="Yandava C."/>
            <person name="Haas B."/>
            <person name="Nusbaum C."/>
            <person name="Birren B."/>
        </authorList>
    </citation>
    <scope>NUCLEOTIDE SEQUENCE [LARGE SCALE GENOMIC DNA]</scope>
    <source>
        <strain evidence="3">ATCC 50818</strain>
    </source>
</reference>
<feature type="domain" description="Macro" evidence="2">
    <location>
        <begin position="1997"/>
        <end position="2191"/>
    </location>
</feature>
<dbReference type="PANTHER" id="PTHR11106">
    <property type="entry name" value="GANGLIOSIDE INDUCED DIFFERENTIATION ASSOCIATED PROTEIN 2-RELATED"/>
    <property type="match status" value="1"/>
</dbReference>
<dbReference type="SMART" id="SM00506">
    <property type="entry name" value="A1pp"/>
    <property type="match status" value="1"/>
</dbReference>
<dbReference type="InterPro" id="IPR043472">
    <property type="entry name" value="Macro_dom-like"/>
</dbReference>
<sequence>MSGPSSGGSLWIISTLSADALKTSLDSESVDYTLDLLPNGAARIGFSSEAAALKAHAVLSRVRKTGFHASPKLRTLLQERGSEHAKESAVDRGEAAHAKHPREQAGFGSYAYQKSVQTVREEKKAHDSTDTSPSTSWPPHQRQQHQHQQRRPPGPSGWSHAGEYHHQPQQPQQHAHYQHRHQHQHHQQSLQGSPHTPAFASPQPQPQPGVNAPPFYYQPQPHQQGYYVQFAPPQQQGPPPPQAPQQQQQQHAFPPYHPHNQPPLLHHQHRQQQQQHQQHQQQQYQQPQPPRGGTYDLHARNIPSSNYEEFLSMMYDAGAVRVDRMSIKSTADYCLATVRFPTKALAEDALKKFAAYLLGTRTLELTRHNRCPQWTETELKQHLDPKHTFFVFIKNIPRGYERTLAARVRELEGYRRVHVTFPSGNESIVFANASFADRQSADAAIRMLSTLRLGDRIIEAQPNTKQGELQGDKACGADTGGAYKDEEDIRTQFDLDAPRSHQHQRHQYQPPPAPAPTSQHHHHQHHHHQQQEFAGSRPRGGGPPFEPEPLIPPTPASSAPTTASFHGGAPQPHQAHSEQCPSSLYAKSTAATTAPHTEDPYQHQQRAEPTLPPTLQRHPYESSYQHHDLAPRYEPFTRQPPVGHQPEPCTTAAPPPPPAHGDEKGEGEDYEAALEPFDVLVHHMGMLELGRVLLGKQQGVISITPLDEQQGQVARVSCATREVGERVLREMTNFPIGKVQLTARRDPDCPAWTADELWSVWVEPVPEGLEEVLPSLAKANSGFHSHTYKPDGNRVRGTFRFVSRESAELMVRLYDQREVLGTKLNVFPDPKAKNWKSKGKDSTSSSPASPTSITPAPVAGQAKRITFYLSEAARKRDRKGLTAAMPWPTDTYRSVQATLERAGVNFQSLQVFLDMRCASVDVVADSEEAFRSLLPLPIDTAGACRLEARQAPLHRIVVTCTPHSKPTTGRDIVQAFETNFGGKAKLVPIPQSLKDTLSRIQPFASTRMAEQQQEQGAQQQDGGGRSEAHNAAKPTVVHDPHHYKKGDADNDDSKSKSSSASSETTLQRVFVLEITDTRAAHACVRRRQFATSVSHKFVARLCYPNDVHVAVLDPKLSGLLSDLVEAFNKSSVAKDLDVLAAATTNNRICFTSSTAVLVWSQAKLLASFLAPAFHPFARSDRVLGDDKIMEHVLNDYGLKLVRYPTLDLLPYASTAHRAMRDVEFVRPSPVTSTPPIASPVAPQHAASQTATSATPTTTTTTSTATADNDDPTAVAQPLWALYGFGDDKQVADAMASVIERSANTSVTLLAMYPHQFRHFAEVAAMKATIMAGVTYKLDAVAPAVILRSTDANALRSSCDALAGAISDLVMEEVCIPGSLDMLREVVTSTKASLLQHVLLTSRAHERDVANRAKHARPTHPGHGDPANAPWPSIDGGKLQAATHVHHQAAGGAQPCGLTTARLWLVGAPEHVQQLRDYLLTLECKETALSHDMKQALIHTRDLDGAALHAQLQQRGAMLLEYSLYYYLDQDRERGLGYINSTVGANIKSQTTISVTGMQYRFLDSQLLELARKFRVYVRKPSAEDRDACASSVPVTVEGMQRQLTAFDNAVQDTLKEYLCHVLGLPVIDTSHVPEMSEADVTSLKRKLFNDLTKASRTLCRSKDRVVSYVAPQDVIGTPTERNVWMVAGRRDVMQTVIPTMESTFRTIAHIRPTRYVCQVPMSVAKDLLDSELERLRSNHPLTGVLETDNTALFDKDKARCVLVQSLRAREADDCKQAIENLQEHAIVQHTVGSDMVERLTKLALPHLSLKELDASDLAVMARAAMDEVNTALAANKHCSNTKLKLVDVEDDDDDDEQDGVCADAGRTASTGAASANSAGTGSFEQAAHAGETSQQRAQGTYDSGRGDSLSTSVPAHQRPKKLVLEGPRKEMAAASEVLLTTCERLFPAKVKQAVWEVEPYQYHTISETLPAVQLYAESLGVIVRLLKEAQVPRARNVRRRVRRKAGTLRVEIREGSIINDRDMNAIVNSANPDLMNDGGVAFAISQAAGTEFDAACKDSLERSGPLRCNEARVTTSGALALSSNIEHVLHMVAPNFAPEFGSTVTQTAADLKTAYRALLTTARDNNIRSLATCALGCGAFRCSPYASARALFEVIDEVDRDGTFFDTIRVTIITEDVSTLSAFKQTFEKYYGEKVGSGLYEDLQRSALDAPADETPDPIHTWLYTGPTYTEPPSKAELDNKAAWNGFTHDATLLIENAFNKYRAAIAAKRKRSTADNDDDDDDDDAGNGGDGDDGSDGQRGSVGKHKGVAAGGVAVEHAREMPNVMTKPCGCFPDKYLHKEHFKMSEEEAARVVADARATAAAEDERNMRRTVDPDVLQRWLEYKNRKAWKSARFFKFKIQYTTNTPGKLVDRYFTVDFQDHWVYVSPRKEHVGMHVNDLQDSVTHVLACDVQEDSNYAMTGGDADASTQAGTAHPTTSSSVPLHFGTIVEDGPSGPEKLLCVFRGMEHVLEQCKAWTQRHVRAHVQTYTLNMPRSLDLSVIKAACDKHHVQHVERELSDGRVQFCVAGHTPEIQRWFTLLEPETSPIGIFYVRCCACTFNIRVVVPLGALAQCTEHINAHDGMVFRYERGTTSSTMHVAFLTFEAAYDATAALNEAQFNGRPRFESEPDLHEGWFTLLEPETSPIGIFYVRCCACTFNIRVVVPLGALAQCTEHINAHDGMVFRYERGTTSSTMHVAFLTFEAAYDAMAALNEAQFNGRPRFESEPDLHEVLSRDEELPLFRSQLWVLGH</sequence>
<protein>
    <recommendedName>
        <fullName evidence="2">Macro domain-containing protein</fullName>
    </recommendedName>
</protein>
<evidence type="ECO:0000259" key="2">
    <source>
        <dbReference type="PROSITE" id="PS51154"/>
    </source>
</evidence>
<feature type="compositionally biased region" description="Polar residues" evidence="1">
    <location>
        <begin position="1891"/>
        <end position="1901"/>
    </location>
</feature>
<feature type="compositionally biased region" description="Polar residues" evidence="1">
    <location>
        <begin position="577"/>
        <end position="595"/>
    </location>
</feature>
<dbReference type="PROSITE" id="PS51154">
    <property type="entry name" value="MACRO"/>
    <property type="match status" value="1"/>
</dbReference>
<gene>
    <name evidence="3" type="ORF">PTSG_02668</name>
</gene>
<feature type="compositionally biased region" description="Low complexity" evidence="1">
    <location>
        <begin position="1862"/>
        <end position="1882"/>
    </location>
</feature>
<feature type="region of interest" description="Disordered" evidence="1">
    <location>
        <begin position="831"/>
        <end position="856"/>
    </location>
</feature>
<feature type="compositionally biased region" description="Basic and acidic residues" evidence="1">
    <location>
        <begin position="119"/>
        <end position="129"/>
    </location>
</feature>
<dbReference type="GeneID" id="16076752"/>
<dbReference type="Gene3D" id="3.40.220.10">
    <property type="entry name" value="Leucine Aminopeptidase, subunit E, domain 1"/>
    <property type="match status" value="1"/>
</dbReference>
<feature type="region of interest" description="Disordered" evidence="1">
    <location>
        <begin position="1228"/>
        <end position="1269"/>
    </location>
</feature>
<feature type="compositionally biased region" description="Low complexity" evidence="1">
    <location>
        <begin position="842"/>
        <end position="856"/>
    </location>
</feature>
<feature type="compositionally biased region" description="Polar residues" evidence="1">
    <location>
        <begin position="2467"/>
        <end position="2480"/>
    </location>
</feature>
<dbReference type="InParanoid" id="F2U2Y7"/>
<feature type="region of interest" description="Disordered" evidence="1">
    <location>
        <begin position="2461"/>
        <end position="2480"/>
    </location>
</feature>
<feature type="region of interest" description="Disordered" evidence="1">
    <location>
        <begin position="1006"/>
        <end position="1061"/>
    </location>
</feature>
<dbReference type="GO" id="GO:0003676">
    <property type="term" value="F:nucleic acid binding"/>
    <property type="evidence" value="ECO:0007669"/>
    <property type="project" value="InterPro"/>
</dbReference>
<feature type="compositionally biased region" description="Low complexity" evidence="1">
    <location>
        <begin position="213"/>
        <end position="234"/>
    </location>
</feature>
<dbReference type="Pfam" id="PF01661">
    <property type="entry name" value="Macro"/>
    <property type="match status" value="1"/>
</dbReference>
<feature type="compositionally biased region" description="Basic and acidic residues" evidence="1">
    <location>
        <begin position="618"/>
        <end position="631"/>
    </location>
</feature>
<feature type="compositionally biased region" description="Basic residues" evidence="1">
    <location>
        <begin position="519"/>
        <end position="528"/>
    </location>
</feature>
<keyword evidence="4" id="KW-1185">Reference proteome</keyword>
<feature type="region of interest" description="Disordered" evidence="1">
    <location>
        <begin position="1849"/>
        <end position="1918"/>
    </location>
</feature>
<dbReference type="OrthoDB" id="6133115at2759"/>
<feature type="region of interest" description="Disordered" evidence="1">
    <location>
        <begin position="498"/>
        <end position="669"/>
    </location>
</feature>
<accession>F2U2Y7</accession>
<feature type="compositionally biased region" description="Pro residues" evidence="1">
    <location>
        <begin position="544"/>
        <end position="555"/>
    </location>
</feature>
<feature type="region of interest" description="Disordered" evidence="1">
    <location>
        <begin position="462"/>
        <end position="482"/>
    </location>
</feature>
<feature type="region of interest" description="Disordered" evidence="1">
    <location>
        <begin position="77"/>
        <end position="300"/>
    </location>
</feature>
<dbReference type="CDD" id="cd00590">
    <property type="entry name" value="RRM_SF"/>
    <property type="match status" value="1"/>
</dbReference>
<evidence type="ECO:0000256" key="1">
    <source>
        <dbReference type="SAM" id="MobiDB-lite"/>
    </source>
</evidence>
<dbReference type="InterPro" id="IPR002589">
    <property type="entry name" value="Macro_dom"/>
</dbReference>
<organism evidence="4">
    <name type="scientific">Salpingoeca rosetta (strain ATCC 50818 / BSB-021)</name>
    <dbReference type="NCBI Taxonomy" id="946362"/>
    <lineage>
        <taxon>Eukaryota</taxon>
        <taxon>Choanoflagellata</taxon>
        <taxon>Craspedida</taxon>
        <taxon>Salpingoecidae</taxon>
        <taxon>Salpingoeca</taxon>
    </lineage>
</organism>
<feature type="compositionally biased region" description="Low complexity" evidence="1">
    <location>
        <begin position="1241"/>
        <end position="1266"/>
    </location>
</feature>
<dbReference type="SUPFAM" id="SSF52949">
    <property type="entry name" value="Macro domain-like"/>
    <property type="match status" value="1"/>
</dbReference>
<feature type="compositionally biased region" description="Low complexity" evidence="1">
    <location>
        <begin position="262"/>
        <end position="286"/>
    </location>
</feature>
<feature type="compositionally biased region" description="Acidic residues" evidence="1">
    <location>
        <begin position="1849"/>
        <end position="1858"/>
    </location>
</feature>
<feature type="region of interest" description="Disordered" evidence="1">
    <location>
        <begin position="2270"/>
        <end position="2308"/>
    </location>
</feature>
<dbReference type="Proteomes" id="UP000007799">
    <property type="component" value="Unassembled WGS sequence"/>
</dbReference>
<feature type="compositionally biased region" description="Basic residues" evidence="1">
    <location>
        <begin position="176"/>
        <end position="186"/>
    </location>
</feature>
<proteinExistence type="predicted"/>
<evidence type="ECO:0000313" key="3">
    <source>
        <dbReference type="EMBL" id="EGD81982.1"/>
    </source>
</evidence>
<dbReference type="SUPFAM" id="SSF54928">
    <property type="entry name" value="RNA-binding domain, RBD"/>
    <property type="match status" value="1"/>
</dbReference>
<dbReference type="RefSeq" id="XP_004996165.1">
    <property type="nucleotide sequence ID" value="XM_004996108.1"/>
</dbReference>
<feature type="compositionally biased region" description="Basic and acidic residues" evidence="1">
    <location>
        <begin position="1024"/>
        <end position="1055"/>
    </location>
</feature>
<feature type="compositionally biased region" description="Basic and acidic residues" evidence="1">
    <location>
        <begin position="80"/>
        <end position="103"/>
    </location>
</feature>
<evidence type="ECO:0000313" key="4">
    <source>
        <dbReference type="Proteomes" id="UP000007799"/>
    </source>
</evidence>
<feature type="compositionally biased region" description="Low complexity" evidence="1">
    <location>
        <begin position="130"/>
        <end position="141"/>
    </location>
</feature>
<feature type="compositionally biased region" description="Low complexity" evidence="1">
    <location>
        <begin position="1009"/>
        <end position="1020"/>
    </location>
</feature>
<name>F2U2Y7_SALR5</name>